<feature type="compositionally biased region" description="Pro residues" evidence="1">
    <location>
        <begin position="883"/>
        <end position="892"/>
    </location>
</feature>
<feature type="transmembrane region" description="Helical" evidence="2">
    <location>
        <begin position="823"/>
        <end position="841"/>
    </location>
</feature>
<dbReference type="Proteomes" id="UP001224775">
    <property type="component" value="Unassembled WGS sequence"/>
</dbReference>
<keyword evidence="2" id="KW-0472">Membrane</keyword>
<comment type="caution">
    <text evidence="3">The sequence shown here is derived from an EMBL/GenBank/DDBJ whole genome shotgun (WGS) entry which is preliminary data.</text>
</comment>
<sequence>MKIPAEAIGAIAAASASVSRRLLAGDISTAAGIAGVSTRTTFSNKKPVIPRHLQEQLAEPDAIQQHRYLGGADENDYKCDTEFIKCVINPQCRSCFNGMEENDIDWTNVVPDTPCQDVLGFLHAAGHCTDLRGVNDDVDTFCGAFDSCVMWEDDDEEEIWDEGHPDSEEFMDCSKLTECKWEGIHEQFLGDGICHDTMPGCYNSAVCNYDGGDCCKDTCVYPGNDAYGECGMEGYACRNPKSTNCQPVLARMYNDVCETETNEDDAVVFDDDMYEQAEKEKLPDCGAGEMLYRLVQYDSWGDGWDETQMTVRNRADESKDIYNGGLAYGSQGTVHLCLTKNEPVCYHVEVLNGIWGNEISWELRPISGGAPVIAAGGSPTDCNVPLGGLIPDCPNTCDKSRPDTDITDPNYRSYKDMEACIEKSCVIQVGACSKKESCSECMQETTPDFCFADADFNSLIDCSMCSCTEKRPDYCDAKSTGEAAWSGSSAASHQGTVKVKPAPDSSGSGSGSAMAKGAACTPDQTLKGTTALDKFDKCADIGKMVSMLTEFDNENFGKLDIFEACAKTYANDKMHGGRKAMDCMRILHDIARDDVGKANNGGSLPDSVAIAVAEMGHELYYDGQGFCDCIVEVNELAPMCNSFTGFKTLLYEAIDACKSLDMIDCAALDEFYSDCKTNLSKQFVDPGFTNSDSNEQCEYVSAGCGSSGAFPSLRKMDCGVGKEVSKSVWDFYKIFNRECWDEIIRDNPGGDSSDVIPSSPTPPVAPRPSPPVPSPRVEPTPKKPYSPWKPSASEEKKKYYSPSDPEPEPDTEKAYAETKSHHYILYPVLILGFLTTGYVWYKKRKENFNYMRFRQMRAARNFGGDGDYHGVSMADSTSFEPATLPPRPDGLA</sequence>
<dbReference type="AlphaFoldDB" id="A0AAD8XW41"/>
<evidence type="ECO:0000313" key="4">
    <source>
        <dbReference type="Proteomes" id="UP001224775"/>
    </source>
</evidence>
<feature type="compositionally biased region" description="Low complexity" evidence="1">
    <location>
        <begin position="505"/>
        <end position="515"/>
    </location>
</feature>
<keyword evidence="4" id="KW-1185">Reference proteome</keyword>
<evidence type="ECO:0000313" key="3">
    <source>
        <dbReference type="EMBL" id="KAK1734753.1"/>
    </source>
</evidence>
<feature type="compositionally biased region" description="Pro residues" evidence="1">
    <location>
        <begin position="759"/>
        <end position="784"/>
    </location>
</feature>
<keyword evidence="2" id="KW-0812">Transmembrane</keyword>
<protein>
    <recommendedName>
        <fullName evidence="5">LNR domain-containing protein</fullName>
    </recommendedName>
</protein>
<gene>
    <name evidence="3" type="ORF">QTG54_014626</name>
</gene>
<accession>A0AAD8XW41</accession>
<evidence type="ECO:0000256" key="2">
    <source>
        <dbReference type="SAM" id="Phobius"/>
    </source>
</evidence>
<reference evidence="3" key="1">
    <citation type="submission" date="2023-06" db="EMBL/GenBank/DDBJ databases">
        <title>Survivors Of The Sea: Transcriptome response of Skeletonema marinoi to long-term dormancy.</title>
        <authorList>
            <person name="Pinder M.I.M."/>
            <person name="Kourtchenko O."/>
            <person name="Robertson E.K."/>
            <person name="Larsson T."/>
            <person name="Maumus F."/>
            <person name="Osuna-Cruz C.M."/>
            <person name="Vancaester E."/>
            <person name="Stenow R."/>
            <person name="Vandepoele K."/>
            <person name="Ploug H."/>
            <person name="Bruchert V."/>
            <person name="Godhe A."/>
            <person name="Topel M."/>
        </authorList>
    </citation>
    <scope>NUCLEOTIDE SEQUENCE</scope>
    <source>
        <strain evidence="3">R05AC</strain>
    </source>
</reference>
<feature type="region of interest" description="Disordered" evidence="1">
    <location>
        <begin position="750"/>
        <end position="814"/>
    </location>
</feature>
<keyword evidence="2" id="KW-1133">Transmembrane helix</keyword>
<name>A0AAD8XW41_9STRA</name>
<feature type="region of interest" description="Disordered" evidence="1">
    <location>
        <begin position="486"/>
        <end position="515"/>
    </location>
</feature>
<evidence type="ECO:0000256" key="1">
    <source>
        <dbReference type="SAM" id="MobiDB-lite"/>
    </source>
</evidence>
<dbReference type="EMBL" id="JATAAI010000037">
    <property type="protein sequence ID" value="KAK1734753.1"/>
    <property type="molecule type" value="Genomic_DNA"/>
</dbReference>
<proteinExistence type="predicted"/>
<feature type="region of interest" description="Disordered" evidence="1">
    <location>
        <begin position="873"/>
        <end position="892"/>
    </location>
</feature>
<evidence type="ECO:0008006" key="5">
    <source>
        <dbReference type="Google" id="ProtNLM"/>
    </source>
</evidence>
<organism evidence="3 4">
    <name type="scientific">Skeletonema marinoi</name>
    <dbReference type="NCBI Taxonomy" id="267567"/>
    <lineage>
        <taxon>Eukaryota</taxon>
        <taxon>Sar</taxon>
        <taxon>Stramenopiles</taxon>
        <taxon>Ochrophyta</taxon>
        <taxon>Bacillariophyta</taxon>
        <taxon>Coscinodiscophyceae</taxon>
        <taxon>Thalassiosirophycidae</taxon>
        <taxon>Thalassiosirales</taxon>
        <taxon>Skeletonemataceae</taxon>
        <taxon>Skeletonema</taxon>
        <taxon>Skeletonema marinoi-dohrnii complex</taxon>
    </lineage>
</organism>